<reference evidence="1 2" key="1">
    <citation type="submission" date="2018-11" db="EMBL/GenBank/DDBJ databases">
        <title>Novel Erysipelotrichaceae bacterium isolated from small intestine of a swine.</title>
        <authorList>
            <person name="Kim J.S."/>
            <person name="Choe H."/>
            <person name="Lee Y.R."/>
            <person name="Kim K.M."/>
            <person name="Park D.S."/>
        </authorList>
    </citation>
    <scope>NUCLEOTIDE SEQUENCE [LARGE SCALE GENOMIC DNA]</scope>
    <source>
        <strain evidence="1 2">SG0102</strain>
    </source>
</reference>
<dbReference type="EMBL" id="AP019309">
    <property type="protein sequence ID" value="BBH27542.1"/>
    <property type="molecule type" value="Genomic_DNA"/>
</dbReference>
<keyword evidence="2" id="KW-1185">Reference proteome</keyword>
<organism evidence="1 2">
    <name type="scientific">Intestinibaculum porci</name>
    <dbReference type="NCBI Taxonomy" id="2487118"/>
    <lineage>
        <taxon>Bacteria</taxon>
        <taxon>Bacillati</taxon>
        <taxon>Bacillota</taxon>
        <taxon>Erysipelotrichia</taxon>
        <taxon>Erysipelotrichales</taxon>
        <taxon>Erysipelotrichaceae</taxon>
        <taxon>Intestinibaculum</taxon>
    </lineage>
</organism>
<evidence type="ECO:0000313" key="2">
    <source>
        <dbReference type="Proteomes" id="UP000268059"/>
    </source>
</evidence>
<dbReference type="OrthoDB" id="9803613at2"/>
<accession>A0A3G9JAV9</accession>
<dbReference type="KEGG" id="ebm:SG0102_24760"/>
<protein>
    <submittedName>
        <fullName evidence="1">Uncharacterized protein</fullName>
    </submittedName>
</protein>
<evidence type="ECO:0000313" key="1">
    <source>
        <dbReference type="EMBL" id="BBH27542.1"/>
    </source>
</evidence>
<dbReference type="RefSeq" id="WP_125120258.1">
    <property type="nucleotide sequence ID" value="NZ_AP019309.1"/>
</dbReference>
<sequence length="69" mass="7773">MQNISTAMSGDANYLHLQEIPVKKIRADVACFRSVRSACFFANGMTLQFTFETDVDMRTICATISQYTL</sequence>
<gene>
    <name evidence="1" type="ORF">SG0102_24760</name>
</gene>
<proteinExistence type="predicted"/>
<dbReference type="Proteomes" id="UP000268059">
    <property type="component" value="Chromosome"/>
</dbReference>
<name>A0A3G9JAV9_9FIRM</name>
<dbReference type="AlphaFoldDB" id="A0A3G9JAV9"/>
<dbReference type="InParanoid" id="A0A3G9JAV9"/>